<dbReference type="EMBL" id="WJXW01000003">
    <property type="protein sequence ID" value="KAF9737908.1"/>
    <property type="molecule type" value="Genomic_DNA"/>
</dbReference>
<evidence type="ECO:0000313" key="2">
    <source>
        <dbReference type="EMBL" id="KAF9737908.1"/>
    </source>
</evidence>
<organism evidence="2 3">
    <name type="scientific">Paraphaeosphaeria minitans</name>
    <dbReference type="NCBI Taxonomy" id="565426"/>
    <lineage>
        <taxon>Eukaryota</taxon>
        <taxon>Fungi</taxon>
        <taxon>Dikarya</taxon>
        <taxon>Ascomycota</taxon>
        <taxon>Pezizomycotina</taxon>
        <taxon>Dothideomycetes</taxon>
        <taxon>Pleosporomycetidae</taxon>
        <taxon>Pleosporales</taxon>
        <taxon>Massarineae</taxon>
        <taxon>Didymosphaeriaceae</taxon>
        <taxon>Paraphaeosphaeria</taxon>
    </lineage>
</organism>
<dbReference type="OrthoDB" id="3773315at2759"/>
<dbReference type="AlphaFoldDB" id="A0A9P6GMP8"/>
<evidence type="ECO:0000313" key="3">
    <source>
        <dbReference type="Proteomes" id="UP000756921"/>
    </source>
</evidence>
<protein>
    <submittedName>
        <fullName evidence="2">Uncharacterized protein</fullName>
    </submittedName>
</protein>
<feature type="region of interest" description="Disordered" evidence="1">
    <location>
        <begin position="249"/>
        <end position="272"/>
    </location>
</feature>
<sequence>MAPEYPLEQCVRPTNVGLPGEEYTLRKERHNARLHHTHLEDVYARHSLGMQGPMRRGQLDAWGPNPELPYRKPVGTATAGKLPTTKHADHALRQSEVANATRRALGRSWHPTDHLDDGLEKYAVPRVSSDWHEVPQRRDPIPDKYLREFNRLWYEDDEDNDADQLVADLTPNAYAPWRTHLPLRPMYCPDAEFRTSTHYWDKTEITNWSKASFKASGTHREVVEPGPLNQTESQGCVRWSDLTLAHHRRKKHSRASSHWKRLTKGFQHSHRA</sequence>
<keyword evidence="3" id="KW-1185">Reference proteome</keyword>
<dbReference type="Proteomes" id="UP000756921">
    <property type="component" value="Unassembled WGS sequence"/>
</dbReference>
<comment type="caution">
    <text evidence="2">The sequence shown here is derived from an EMBL/GenBank/DDBJ whole genome shotgun (WGS) entry which is preliminary data.</text>
</comment>
<accession>A0A9P6GMP8</accession>
<evidence type="ECO:0000256" key="1">
    <source>
        <dbReference type="SAM" id="MobiDB-lite"/>
    </source>
</evidence>
<reference evidence="2" key="1">
    <citation type="journal article" date="2020" name="Mol. Plant Microbe Interact.">
        <title>Genome Sequence of the Biocontrol Agent Coniothyrium minitans strain Conio (IMI 134523).</title>
        <authorList>
            <person name="Patel D."/>
            <person name="Shittu T.A."/>
            <person name="Baroncelli R."/>
            <person name="Muthumeenakshi S."/>
            <person name="Osborne T.H."/>
            <person name="Janganan T.K."/>
            <person name="Sreenivasaprasad S."/>
        </authorList>
    </citation>
    <scope>NUCLEOTIDE SEQUENCE</scope>
    <source>
        <strain evidence="2">Conio</strain>
    </source>
</reference>
<proteinExistence type="predicted"/>
<name>A0A9P6GMP8_9PLEO</name>
<gene>
    <name evidence="2" type="ORF">PMIN01_03191</name>
</gene>